<dbReference type="NCBIfam" id="TIGR02937">
    <property type="entry name" value="sigma70-ECF"/>
    <property type="match status" value="1"/>
</dbReference>
<dbReference type="InterPro" id="IPR013249">
    <property type="entry name" value="RNA_pol_sigma70_r4_t2"/>
</dbReference>
<feature type="domain" description="RNA polymerase sigma factor 70 region 4 type 2" evidence="7">
    <location>
        <begin position="119"/>
        <end position="167"/>
    </location>
</feature>
<keyword evidence="4" id="KW-0238">DNA-binding</keyword>
<dbReference type="InterPro" id="IPR014284">
    <property type="entry name" value="RNA_pol_sigma-70_dom"/>
</dbReference>
<name>A0ABQ3UKD4_9CHLR</name>
<evidence type="ECO:0000313" key="9">
    <source>
        <dbReference type="Proteomes" id="UP000654345"/>
    </source>
</evidence>
<evidence type="ECO:0000256" key="1">
    <source>
        <dbReference type="ARBA" id="ARBA00010641"/>
    </source>
</evidence>
<dbReference type="Gene3D" id="1.10.10.10">
    <property type="entry name" value="Winged helix-like DNA-binding domain superfamily/Winged helix DNA-binding domain"/>
    <property type="match status" value="1"/>
</dbReference>
<evidence type="ECO:0000256" key="4">
    <source>
        <dbReference type="ARBA" id="ARBA00023125"/>
    </source>
</evidence>
<evidence type="ECO:0000259" key="6">
    <source>
        <dbReference type="Pfam" id="PF04542"/>
    </source>
</evidence>
<protein>
    <submittedName>
        <fullName evidence="8">RNA polymerase sigma24 factor</fullName>
    </submittedName>
</protein>
<gene>
    <name evidence="8" type="primary">rpoE_1</name>
    <name evidence="8" type="ORF">KSB_16210</name>
</gene>
<dbReference type="Pfam" id="PF04542">
    <property type="entry name" value="Sigma70_r2"/>
    <property type="match status" value="1"/>
</dbReference>
<dbReference type="SUPFAM" id="SSF88946">
    <property type="entry name" value="Sigma2 domain of RNA polymerase sigma factors"/>
    <property type="match status" value="1"/>
</dbReference>
<keyword evidence="5" id="KW-0804">Transcription</keyword>
<evidence type="ECO:0000256" key="3">
    <source>
        <dbReference type="ARBA" id="ARBA00023082"/>
    </source>
</evidence>
<dbReference type="PANTHER" id="PTHR43133">
    <property type="entry name" value="RNA POLYMERASE ECF-TYPE SIGMA FACTO"/>
    <property type="match status" value="1"/>
</dbReference>
<dbReference type="CDD" id="cd06171">
    <property type="entry name" value="Sigma70_r4"/>
    <property type="match status" value="1"/>
</dbReference>
<dbReference type="Proteomes" id="UP000654345">
    <property type="component" value="Unassembled WGS sequence"/>
</dbReference>
<dbReference type="SUPFAM" id="SSF88659">
    <property type="entry name" value="Sigma3 and sigma4 domains of RNA polymerase sigma factors"/>
    <property type="match status" value="1"/>
</dbReference>
<dbReference type="Gene3D" id="1.10.1740.10">
    <property type="match status" value="1"/>
</dbReference>
<evidence type="ECO:0000313" key="8">
    <source>
        <dbReference type="EMBL" id="GHO53146.1"/>
    </source>
</evidence>
<feature type="domain" description="RNA polymerase sigma-70 region 2" evidence="6">
    <location>
        <begin position="18"/>
        <end position="86"/>
    </location>
</feature>
<dbReference type="InterPro" id="IPR007627">
    <property type="entry name" value="RNA_pol_sigma70_r2"/>
</dbReference>
<dbReference type="RefSeq" id="WP_201369987.1">
    <property type="nucleotide sequence ID" value="NZ_BNJG01000001.1"/>
</dbReference>
<evidence type="ECO:0000259" key="7">
    <source>
        <dbReference type="Pfam" id="PF08281"/>
    </source>
</evidence>
<dbReference type="EMBL" id="BNJG01000001">
    <property type="protein sequence ID" value="GHO53146.1"/>
    <property type="molecule type" value="Genomic_DNA"/>
</dbReference>
<evidence type="ECO:0000256" key="2">
    <source>
        <dbReference type="ARBA" id="ARBA00023015"/>
    </source>
</evidence>
<accession>A0ABQ3UKD4</accession>
<dbReference type="InterPro" id="IPR013324">
    <property type="entry name" value="RNA_pol_sigma_r3/r4-like"/>
</dbReference>
<dbReference type="InterPro" id="IPR036388">
    <property type="entry name" value="WH-like_DNA-bd_sf"/>
</dbReference>
<organism evidence="8 9">
    <name type="scientific">Ktedonobacter robiniae</name>
    <dbReference type="NCBI Taxonomy" id="2778365"/>
    <lineage>
        <taxon>Bacteria</taxon>
        <taxon>Bacillati</taxon>
        <taxon>Chloroflexota</taxon>
        <taxon>Ktedonobacteria</taxon>
        <taxon>Ktedonobacterales</taxon>
        <taxon>Ktedonobacteraceae</taxon>
        <taxon>Ktedonobacter</taxon>
    </lineage>
</organism>
<sequence length="181" mass="21136">MQPLRSLDDEDEVGISELYRQHASALLPHLRANLKSREDAEDLLLEVFIAALERDSLRTLSQEEQRSWLWRVARNKLVDHYRRRARQQNLPLEVASDMVSPDGEFIPEWTMLRNEEQHDLITAIEGLPSLQKEVLLLRYVEGLRSPEIARMLGKRDTAVRMILSRTLNLLRQTFEKRLGGK</sequence>
<evidence type="ECO:0000256" key="5">
    <source>
        <dbReference type="ARBA" id="ARBA00023163"/>
    </source>
</evidence>
<comment type="caution">
    <text evidence="8">The sequence shown here is derived from an EMBL/GenBank/DDBJ whole genome shotgun (WGS) entry which is preliminary data.</text>
</comment>
<reference evidence="8 9" key="1">
    <citation type="journal article" date="2021" name="Int. J. Syst. Evol. Microbiol.">
        <title>Reticulibacter mediterranei gen. nov., sp. nov., within the new family Reticulibacteraceae fam. nov., and Ktedonospora formicarum gen. nov., sp. nov., Ktedonobacter robiniae sp. nov., Dictyobacter formicarum sp. nov. and Dictyobacter arantiisoli sp. nov., belonging to the class Ktedonobacteria.</title>
        <authorList>
            <person name="Yabe S."/>
            <person name="Zheng Y."/>
            <person name="Wang C.M."/>
            <person name="Sakai Y."/>
            <person name="Abe K."/>
            <person name="Yokota A."/>
            <person name="Donadio S."/>
            <person name="Cavaletti L."/>
            <person name="Monciardini P."/>
        </authorList>
    </citation>
    <scope>NUCLEOTIDE SEQUENCE [LARGE SCALE GENOMIC DNA]</scope>
    <source>
        <strain evidence="8 9">SOSP1-30</strain>
    </source>
</reference>
<comment type="similarity">
    <text evidence="1">Belongs to the sigma-70 factor family. ECF subfamily.</text>
</comment>
<dbReference type="InterPro" id="IPR013325">
    <property type="entry name" value="RNA_pol_sigma_r2"/>
</dbReference>
<keyword evidence="3" id="KW-0731">Sigma factor</keyword>
<keyword evidence="9" id="KW-1185">Reference proteome</keyword>
<dbReference type="InterPro" id="IPR039425">
    <property type="entry name" value="RNA_pol_sigma-70-like"/>
</dbReference>
<dbReference type="Pfam" id="PF08281">
    <property type="entry name" value="Sigma70_r4_2"/>
    <property type="match status" value="1"/>
</dbReference>
<proteinExistence type="inferred from homology"/>
<keyword evidence="2" id="KW-0805">Transcription regulation</keyword>
<dbReference type="PANTHER" id="PTHR43133:SF8">
    <property type="entry name" value="RNA POLYMERASE SIGMA FACTOR HI_1459-RELATED"/>
    <property type="match status" value="1"/>
</dbReference>